<protein>
    <submittedName>
        <fullName evidence="4">DUF1810 family protein</fullName>
    </submittedName>
</protein>
<reference evidence="4 5" key="1">
    <citation type="submission" date="2018-11" db="EMBL/GenBank/DDBJ databases">
        <authorList>
            <person name="Jang G.I."/>
            <person name="Hwang C.Y."/>
        </authorList>
    </citation>
    <scope>NUCLEOTIDE SEQUENCE [LARGE SCALE GENOMIC DNA]</scope>
    <source>
        <strain evidence="4 5">SSM26</strain>
    </source>
</reference>
<comment type="caution">
    <text evidence="4">The sequence shown here is derived from an EMBL/GenBank/DDBJ whole genome shotgun (WGS) entry which is preliminary data.</text>
</comment>
<evidence type="ECO:0000313" key="5">
    <source>
        <dbReference type="Proteomes" id="UP000275199"/>
    </source>
</evidence>
<proteinExistence type="predicted"/>
<sequence length="353" mass="39877">MSDPYYLQRFLDAQADTYQNALAELKAGHKQTHWMWFVFPQMTGLGRSDMAQRYAITGIDEARAYLDHPVLGQRLEECAQTLLGWRERSARQILGTPDDLKLRSSMTLFALAAPQNPLFAEVLTAFFAGEHDEQTLQLAGAGYAPGAQDELTRLAQLTLQHYQLNAESFREGTRDHDVSQNMDALLRHIQAPAPLQILDVGCGPGRDLQRFTALGHHATGLDGCERFVAMAREDSGCEVWLQDFLALDLPAQRFDGIFANAALFHVPSRKLPTALRQLHQSLKPGGVLFCSNPRGDDQEGWTGDRYAAYYRLETWQALMHAAGFSELEHFYRPAGLPREHQPWLASVWRREKR</sequence>
<dbReference type="InterPro" id="IPR036287">
    <property type="entry name" value="Rv1873-like_sf"/>
</dbReference>
<dbReference type="PANTHER" id="PTHR43861:SF1">
    <property type="entry name" value="TRANS-ACONITATE 2-METHYLTRANSFERASE"/>
    <property type="match status" value="1"/>
</dbReference>
<evidence type="ECO:0000256" key="1">
    <source>
        <dbReference type="ARBA" id="ARBA00022603"/>
    </source>
</evidence>
<dbReference type="EMBL" id="RKKU01000008">
    <property type="protein sequence ID" value="ROZ85166.1"/>
    <property type="molecule type" value="Genomic_DNA"/>
</dbReference>
<evidence type="ECO:0000259" key="3">
    <source>
        <dbReference type="Pfam" id="PF13649"/>
    </source>
</evidence>
<dbReference type="Proteomes" id="UP000275199">
    <property type="component" value="Unassembled WGS sequence"/>
</dbReference>
<dbReference type="Gene3D" id="3.40.50.150">
    <property type="entry name" value="Vaccinia Virus protein VP39"/>
    <property type="match status" value="1"/>
</dbReference>
<dbReference type="SUPFAM" id="SSF53335">
    <property type="entry name" value="S-adenosyl-L-methionine-dependent methyltransferases"/>
    <property type="match status" value="1"/>
</dbReference>
<organism evidence="4 5">
    <name type="scientific">Pseudomonas neustonica</name>
    <dbReference type="NCBI Taxonomy" id="2487346"/>
    <lineage>
        <taxon>Bacteria</taxon>
        <taxon>Pseudomonadati</taxon>
        <taxon>Pseudomonadota</taxon>
        <taxon>Gammaproteobacteria</taxon>
        <taxon>Pseudomonadales</taxon>
        <taxon>Pseudomonadaceae</taxon>
        <taxon>Pseudomonas</taxon>
    </lineage>
</organism>
<dbReference type="Gene3D" id="1.25.40.380">
    <property type="entry name" value="Protein of unknown function DUF1810"/>
    <property type="match status" value="1"/>
</dbReference>
<dbReference type="InterPro" id="IPR014937">
    <property type="entry name" value="DUF1810"/>
</dbReference>
<dbReference type="Pfam" id="PF08837">
    <property type="entry name" value="DUF1810"/>
    <property type="match status" value="1"/>
</dbReference>
<dbReference type="PANTHER" id="PTHR43861">
    <property type="entry name" value="TRANS-ACONITATE 2-METHYLTRANSFERASE-RELATED"/>
    <property type="match status" value="1"/>
</dbReference>
<dbReference type="CDD" id="cd02440">
    <property type="entry name" value="AdoMet_MTases"/>
    <property type="match status" value="1"/>
</dbReference>
<dbReference type="InterPro" id="IPR029063">
    <property type="entry name" value="SAM-dependent_MTases_sf"/>
</dbReference>
<evidence type="ECO:0000313" key="4">
    <source>
        <dbReference type="EMBL" id="ROZ85166.1"/>
    </source>
</evidence>
<name>A0ABX9XIC7_9PSED</name>
<keyword evidence="2" id="KW-0808">Transferase</keyword>
<keyword evidence="1" id="KW-0489">Methyltransferase</keyword>
<gene>
    <name evidence="4" type="ORF">EF096_08530</name>
</gene>
<accession>A0ABX9XIC7</accession>
<dbReference type="Pfam" id="PF13649">
    <property type="entry name" value="Methyltransf_25"/>
    <property type="match status" value="1"/>
</dbReference>
<keyword evidence="5" id="KW-1185">Reference proteome</keyword>
<dbReference type="InterPro" id="IPR041698">
    <property type="entry name" value="Methyltransf_25"/>
</dbReference>
<feature type="domain" description="Methyltransferase" evidence="3">
    <location>
        <begin position="197"/>
        <end position="286"/>
    </location>
</feature>
<evidence type="ECO:0000256" key="2">
    <source>
        <dbReference type="ARBA" id="ARBA00022679"/>
    </source>
</evidence>
<dbReference type="SUPFAM" id="SSF140736">
    <property type="entry name" value="Rv1873-like"/>
    <property type="match status" value="1"/>
</dbReference>